<dbReference type="InterPro" id="IPR043128">
    <property type="entry name" value="Rev_trsase/Diguanyl_cyclase"/>
</dbReference>
<dbReference type="FunFam" id="3.10.10.10:FF:000007">
    <property type="entry name" value="Retrovirus-related Pol polyprotein from transposon 17.6-like Protein"/>
    <property type="match status" value="1"/>
</dbReference>
<dbReference type="Gene3D" id="1.10.340.70">
    <property type="match status" value="1"/>
</dbReference>
<keyword evidence="14" id="KW-1185">Reference proteome</keyword>
<evidence type="ECO:0000313" key="13">
    <source>
        <dbReference type="EMBL" id="KMQ86092.1"/>
    </source>
</evidence>
<dbReference type="InterPro" id="IPR000477">
    <property type="entry name" value="RT_dom"/>
</dbReference>
<gene>
    <name evidence="13" type="ORF">RF55_15028</name>
</gene>
<dbReference type="FunFam" id="3.10.20.370:FF:000001">
    <property type="entry name" value="Retrovirus-related Pol polyprotein from transposon 17.6-like protein"/>
    <property type="match status" value="1"/>
</dbReference>
<accession>A0A0J7K6W8</accession>
<protein>
    <recommendedName>
        <fullName evidence="1">RNA-directed DNA polymerase</fullName>
        <ecNumber evidence="1">2.7.7.49</ecNumber>
    </recommendedName>
</protein>
<evidence type="ECO:0000256" key="1">
    <source>
        <dbReference type="ARBA" id="ARBA00012493"/>
    </source>
</evidence>
<dbReference type="GO" id="GO:0006508">
    <property type="term" value="P:proteolysis"/>
    <property type="evidence" value="ECO:0007669"/>
    <property type="project" value="UniProtKB-KW"/>
</dbReference>
<dbReference type="PROSITE" id="PS50878">
    <property type="entry name" value="RT_POL"/>
    <property type="match status" value="1"/>
</dbReference>
<dbReference type="EMBL" id="LBMM01012633">
    <property type="protein sequence ID" value="KMQ86092.1"/>
    <property type="molecule type" value="Genomic_DNA"/>
</dbReference>
<keyword evidence="3" id="KW-0808">Transferase</keyword>
<feature type="domain" description="Reverse transcriptase" evidence="11">
    <location>
        <begin position="159"/>
        <end position="336"/>
    </location>
</feature>
<keyword evidence="2" id="KW-0645">Protease</keyword>
<keyword evidence="5" id="KW-0540">Nuclease</keyword>
<organism evidence="13 14">
    <name type="scientific">Lasius niger</name>
    <name type="common">Black garden ant</name>
    <dbReference type="NCBI Taxonomy" id="67767"/>
    <lineage>
        <taxon>Eukaryota</taxon>
        <taxon>Metazoa</taxon>
        <taxon>Ecdysozoa</taxon>
        <taxon>Arthropoda</taxon>
        <taxon>Hexapoda</taxon>
        <taxon>Insecta</taxon>
        <taxon>Pterygota</taxon>
        <taxon>Neoptera</taxon>
        <taxon>Endopterygota</taxon>
        <taxon>Hymenoptera</taxon>
        <taxon>Apocrita</taxon>
        <taxon>Aculeata</taxon>
        <taxon>Formicoidea</taxon>
        <taxon>Formicidae</taxon>
        <taxon>Formicinae</taxon>
        <taxon>Lasius</taxon>
        <taxon>Lasius</taxon>
    </lineage>
</organism>
<dbReference type="InterPro" id="IPR012337">
    <property type="entry name" value="RNaseH-like_sf"/>
</dbReference>
<dbReference type="Pfam" id="PF17919">
    <property type="entry name" value="RT_RNaseH_2"/>
    <property type="match status" value="1"/>
</dbReference>
<dbReference type="SUPFAM" id="SSF56672">
    <property type="entry name" value="DNA/RNA polymerases"/>
    <property type="match status" value="1"/>
</dbReference>
<name>A0A0J7K6W8_LASNI</name>
<dbReference type="GO" id="GO:0004519">
    <property type="term" value="F:endonuclease activity"/>
    <property type="evidence" value="ECO:0007669"/>
    <property type="project" value="UniProtKB-KW"/>
</dbReference>
<dbReference type="Pfam" id="PF00665">
    <property type="entry name" value="rve"/>
    <property type="match status" value="1"/>
</dbReference>
<dbReference type="InterPro" id="IPR050951">
    <property type="entry name" value="Retrovirus_Pol_polyprotein"/>
</dbReference>
<dbReference type="InterPro" id="IPR043502">
    <property type="entry name" value="DNA/RNA_pol_sf"/>
</dbReference>
<sequence>MMRGKLTPVDFQLFAANNTVINTYGSSSRVVDLGLRRPFRWQFIIADVRQPIIGADFLAHHGILPDLKNKRLVDEQTLLSTKAKMTTGKQATIATIDEGCKIKELLRKYVEITRPTALKETVHDVRHHIVTKGPPLAERPRRLPPEKYANAKREFETMLAQGICRPSSSQWASPLHLVSKSNGEWRPCGDFRKLNSTTVADKYPLPHIQDFTYHLAGCTVFSKIDLVKAYFQIPVAEEDRHKTAITTPFGLYEFNRMPFGLRNAAQTFQRFIDTVLRGLKFCHGYVDDLLVASKDDQEHQQHLEEVFKRLKKYGLSINVAKSKFAENEVEYLGYKVTKDGIQPLEKRITAVMNFKKPDNTAELRRYLGMVNFYHRFIENAATVLAPLNKRLANKKKKDKQPINWTTTEEEAFRESKERLAKATLLAHPIENAKLIVKTDASNIAMGAVLEQYQSGDWKPLGFYSKKLSETQQRYSTYDRELLAIYAALKFFRHMVEGRDVTIATDHKPLQYAFQQPLDKASERQRRQLSFISQITTKITYLAGKENTVADALSRIEEINMPVIVTTDELAEEQQKDEELQTLLKSKTSLNLKKLRLDNGDKTVYCDVTDEIRIYVPTSLRRRIFDVTHKASHPSGRTTRKMIARNFVWPNMQKDITYWAKTCLACQRAKIHRHNRRIPEQIPVPDDRFSHIHLDIVGPLPPSKGFRYCLTMIDRTTRWPEATPIADCTADTIVTAFFNAWISRYGAPAVITTDRGAQFESALFDALVKLIGSRRIRTTAYHPQANGMVERWHRSLKSAIKCHGTSDWTEVLPTILLGLRASYKEDIQASAAELVFGTTLKLPGEYFTFEDPIGLPQMFAEKLRKYMRQARGSPTAHHIKTKTFIHKELQDATHVFIRIDRPREPLERPYEGPFKIIERISDFLYRIDYKGQPEDINIDRLKPAFMEKAGENQPLPEDNPLPGPPQAATEKEHLVRRVKFATP</sequence>
<dbReference type="CDD" id="cd09274">
    <property type="entry name" value="RNase_HI_RT_Ty3"/>
    <property type="match status" value="1"/>
</dbReference>
<keyword evidence="8" id="KW-0695">RNA-directed DNA polymerase</keyword>
<evidence type="ECO:0000256" key="3">
    <source>
        <dbReference type="ARBA" id="ARBA00022679"/>
    </source>
</evidence>
<evidence type="ECO:0000256" key="7">
    <source>
        <dbReference type="ARBA" id="ARBA00022801"/>
    </source>
</evidence>
<keyword evidence="4" id="KW-0548">Nucleotidyltransferase</keyword>
<dbReference type="InterPro" id="IPR041588">
    <property type="entry name" value="Integrase_H2C2"/>
</dbReference>
<evidence type="ECO:0000259" key="12">
    <source>
        <dbReference type="PROSITE" id="PS50994"/>
    </source>
</evidence>
<evidence type="ECO:0000256" key="8">
    <source>
        <dbReference type="ARBA" id="ARBA00022918"/>
    </source>
</evidence>
<evidence type="ECO:0000256" key="10">
    <source>
        <dbReference type="SAM" id="MobiDB-lite"/>
    </source>
</evidence>
<dbReference type="OrthoDB" id="7693345at2759"/>
<dbReference type="Gene3D" id="3.30.70.270">
    <property type="match status" value="2"/>
</dbReference>
<dbReference type="STRING" id="67767.A0A0J7K6W8"/>
<dbReference type="PANTHER" id="PTHR37984">
    <property type="entry name" value="PROTEIN CBG26694"/>
    <property type="match status" value="1"/>
</dbReference>
<dbReference type="SUPFAM" id="SSF53098">
    <property type="entry name" value="Ribonuclease H-like"/>
    <property type="match status" value="1"/>
</dbReference>
<dbReference type="Pfam" id="PF17921">
    <property type="entry name" value="Integrase_H2C2"/>
    <property type="match status" value="1"/>
</dbReference>
<comment type="caution">
    <text evidence="13">The sequence shown here is derived from an EMBL/GenBank/DDBJ whole genome shotgun (WGS) entry which is preliminary data.</text>
</comment>
<evidence type="ECO:0000256" key="9">
    <source>
        <dbReference type="ARBA" id="ARBA00023268"/>
    </source>
</evidence>
<evidence type="ECO:0000256" key="5">
    <source>
        <dbReference type="ARBA" id="ARBA00022722"/>
    </source>
</evidence>
<keyword evidence="9" id="KW-0511">Multifunctional enzyme</keyword>
<dbReference type="Gene3D" id="3.10.10.10">
    <property type="entry name" value="HIV Type 1 Reverse Transcriptase, subunit A, domain 1"/>
    <property type="match status" value="1"/>
</dbReference>
<dbReference type="AlphaFoldDB" id="A0A0J7K6W8"/>
<evidence type="ECO:0000256" key="2">
    <source>
        <dbReference type="ARBA" id="ARBA00022670"/>
    </source>
</evidence>
<evidence type="ECO:0000259" key="11">
    <source>
        <dbReference type="PROSITE" id="PS50878"/>
    </source>
</evidence>
<proteinExistence type="predicted"/>
<reference evidence="13 14" key="1">
    <citation type="submission" date="2015-04" db="EMBL/GenBank/DDBJ databases">
        <title>Lasius niger genome sequencing.</title>
        <authorList>
            <person name="Konorov E.A."/>
            <person name="Nikitin M.A."/>
            <person name="Kirill M.V."/>
            <person name="Chang P."/>
        </authorList>
    </citation>
    <scope>NUCLEOTIDE SEQUENCE [LARGE SCALE GENOMIC DNA]</scope>
    <source>
        <tissue evidence="13">Whole</tissue>
    </source>
</reference>
<dbReference type="Proteomes" id="UP000036403">
    <property type="component" value="Unassembled WGS sequence"/>
</dbReference>
<evidence type="ECO:0000313" key="14">
    <source>
        <dbReference type="Proteomes" id="UP000036403"/>
    </source>
</evidence>
<dbReference type="Gene3D" id="3.10.20.370">
    <property type="match status" value="1"/>
</dbReference>
<dbReference type="GO" id="GO:0003964">
    <property type="term" value="F:RNA-directed DNA polymerase activity"/>
    <property type="evidence" value="ECO:0007669"/>
    <property type="project" value="UniProtKB-KW"/>
</dbReference>
<evidence type="ECO:0000256" key="4">
    <source>
        <dbReference type="ARBA" id="ARBA00022695"/>
    </source>
</evidence>
<keyword evidence="7" id="KW-0378">Hydrolase</keyword>
<dbReference type="Pfam" id="PF00078">
    <property type="entry name" value="RVT_1"/>
    <property type="match status" value="1"/>
</dbReference>
<dbReference type="GO" id="GO:0008233">
    <property type="term" value="F:peptidase activity"/>
    <property type="evidence" value="ECO:0007669"/>
    <property type="project" value="UniProtKB-KW"/>
</dbReference>
<evidence type="ECO:0000256" key="6">
    <source>
        <dbReference type="ARBA" id="ARBA00022759"/>
    </source>
</evidence>
<dbReference type="FunFam" id="3.30.420.10:FF:000032">
    <property type="entry name" value="Retrovirus-related Pol polyprotein from transposon 297-like Protein"/>
    <property type="match status" value="1"/>
</dbReference>
<dbReference type="GO" id="GO:0015074">
    <property type="term" value="P:DNA integration"/>
    <property type="evidence" value="ECO:0007669"/>
    <property type="project" value="InterPro"/>
</dbReference>
<dbReference type="PANTHER" id="PTHR37984:SF5">
    <property type="entry name" value="PROTEIN NYNRIN-LIKE"/>
    <property type="match status" value="1"/>
</dbReference>
<dbReference type="InterPro" id="IPR001584">
    <property type="entry name" value="Integrase_cat-core"/>
</dbReference>
<feature type="region of interest" description="Disordered" evidence="10">
    <location>
        <begin position="946"/>
        <end position="972"/>
    </location>
</feature>
<dbReference type="GO" id="GO:0003676">
    <property type="term" value="F:nucleic acid binding"/>
    <property type="evidence" value="ECO:0007669"/>
    <property type="project" value="InterPro"/>
</dbReference>
<dbReference type="Gene3D" id="3.30.420.10">
    <property type="entry name" value="Ribonuclease H-like superfamily/Ribonuclease H"/>
    <property type="match status" value="1"/>
</dbReference>
<feature type="domain" description="Integrase catalytic" evidence="12">
    <location>
        <begin position="680"/>
        <end position="850"/>
    </location>
</feature>
<dbReference type="PaxDb" id="67767-A0A0J7K6W8"/>
<dbReference type="GO" id="GO:0042575">
    <property type="term" value="C:DNA polymerase complex"/>
    <property type="evidence" value="ECO:0007669"/>
    <property type="project" value="UniProtKB-ARBA"/>
</dbReference>
<dbReference type="InterPro" id="IPR036397">
    <property type="entry name" value="RNaseH_sf"/>
</dbReference>
<dbReference type="PROSITE" id="PS50994">
    <property type="entry name" value="INTEGRASE"/>
    <property type="match status" value="1"/>
</dbReference>
<dbReference type="FunFam" id="3.30.70.270:FF:000020">
    <property type="entry name" value="Transposon Tf2-6 polyprotein-like Protein"/>
    <property type="match status" value="1"/>
</dbReference>
<keyword evidence="6" id="KW-0255">Endonuclease</keyword>
<dbReference type="EC" id="2.7.7.49" evidence="1"/>
<dbReference type="CDD" id="cd01647">
    <property type="entry name" value="RT_LTR"/>
    <property type="match status" value="1"/>
</dbReference>
<dbReference type="InterPro" id="IPR041577">
    <property type="entry name" value="RT_RNaseH_2"/>
</dbReference>